<accession>V6SSN7</accession>
<keyword evidence="3" id="KW-1185">Reference proteome</keyword>
<dbReference type="PROSITE" id="PS51257">
    <property type="entry name" value="PROKAR_LIPOPROTEIN"/>
    <property type="match status" value="1"/>
</dbReference>
<dbReference type="RefSeq" id="WP_023578864.1">
    <property type="nucleotide sequence ID" value="NZ_AVGG01000003.1"/>
</dbReference>
<name>V6SSN7_9FLAO</name>
<protein>
    <recommendedName>
        <fullName evidence="4">Lipoprotein</fullName>
    </recommendedName>
</protein>
<organism evidence="2 3">
    <name type="scientific">Flavobacterium limnosediminis JC2902</name>
    <dbReference type="NCBI Taxonomy" id="1341181"/>
    <lineage>
        <taxon>Bacteria</taxon>
        <taxon>Pseudomonadati</taxon>
        <taxon>Bacteroidota</taxon>
        <taxon>Flavobacteriia</taxon>
        <taxon>Flavobacteriales</taxon>
        <taxon>Flavobacteriaceae</taxon>
        <taxon>Flavobacterium</taxon>
    </lineage>
</organism>
<gene>
    <name evidence="2" type="ORF">FLJC2902T_12190</name>
</gene>
<feature type="chain" id="PRO_5004751218" description="Lipoprotein" evidence="1">
    <location>
        <begin position="22"/>
        <end position="206"/>
    </location>
</feature>
<reference evidence="2 3" key="1">
    <citation type="submission" date="2013-08" db="EMBL/GenBank/DDBJ databases">
        <title>Flavobacterium limnosediminis JC2902 genome sequencing.</title>
        <authorList>
            <person name="Lee K."/>
            <person name="Yi H."/>
            <person name="Park S."/>
            <person name="Chun J."/>
        </authorList>
    </citation>
    <scope>NUCLEOTIDE SEQUENCE [LARGE SCALE GENOMIC DNA]</scope>
    <source>
        <strain evidence="2 3">JC2902</strain>
    </source>
</reference>
<evidence type="ECO:0000313" key="2">
    <source>
        <dbReference type="EMBL" id="ESU29177.1"/>
    </source>
</evidence>
<sequence length="206" mass="23068">MKKLFLKILPLLLITVSVVTSCSNEGNEEPTKSQNESSNLTARISSEYGSLEFENKTVTINKIGYSKYVNDSLQYDFDYDEEIDYVIDETENEVIVSNVEDSSEFFKIRNIVVEEDKIVFNVLTSNGELFENIEYYADSETLEEAKFCVSCWMIGPTFTLLNILFDDTPPCQAEINSCLNSGGLPTVTITSGIFSSSCSVTCKPKP</sequence>
<feature type="signal peptide" evidence="1">
    <location>
        <begin position="1"/>
        <end position="21"/>
    </location>
</feature>
<dbReference type="PATRIC" id="fig|1341181.4.peg.1206"/>
<evidence type="ECO:0000313" key="3">
    <source>
        <dbReference type="Proteomes" id="UP000018004"/>
    </source>
</evidence>
<dbReference type="AlphaFoldDB" id="V6SSN7"/>
<evidence type="ECO:0008006" key="4">
    <source>
        <dbReference type="Google" id="ProtNLM"/>
    </source>
</evidence>
<dbReference type="Proteomes" id="UP000018004">
    <property type="component" value="Unassembled WGS sequence"/>
</dbReference>
<comment type="caution">
    <text evidence="2">The sequence shown here is derived from an EMBL/GenBank/DDBJ whole genome shotgun (WGS) entry which is preliminary data.</text>
</comment>
<dbReference type="STRING" id="1341181.FLJC2902T_12190"/>
<keyword evidence="1" id="KW-0732">Signal</keyword>
<dbReference type="EMBL" id="AVGG01000003">
    <property type="protein sequence ID" value="ESU29177.1"/>
    <property type="molecule type" value="Genomic_DNA"/>
</dbReference>
<dbReference type="OrthoDB" id="826204at2"/>
<evidence type="ECO:0000256" key="1">
    <source>
        <dbReference type="SAM" id="SignalP"/>
    </source>
</evidence>
<proteinExistence type="predicted"/>